<comment type="similarity">
    <text evidence="2">Belongs to the methyl-accepting chemotaxis (MCP) protein family.</text>
</comment>
<dbReference type="OrthoDB" id="9760371at2"/>
<dbReference type="CDD" id="cd06225">
    <property type="entry name" value="HAMP"/>
    <property type="match status" value="1"/>
</dbReference>
<dbReference type="SMART" id="SM00304">
    <property type="entry name" value="HAMP"/>
    <property type="match status" value="1"/>
</dbReference>
<dbReference type="Gene3D" id="3.30.450.20">
    <property type="entry name" value="PAS domain"/>
    <property type="match status" value="2"/>
</dbReference>
<dbReference type="PROSITE" id="PS50885">
    <property type="entry name" value="HAMP"/>
    <property type="match status" value="1"/>
</dbReference>
<keyword evidence="4" id="KW-0472">Membrane</keyword>
<proteinExistence type="inferred from homology"/>
<evidence type="ECO:0000259" key="6">
    <source>
        <dbReference type="PROSITE" id="PS50885"/>
    </source>
</evidence>
<dbReference type="RefSeq" id="WP_125002038.1">
    <property type="nucleotide sequence ID" value="NZ_BHYK01000012.1"/>
</dbReference>
<feature type="domain" description="HAMP" evidence="6">
    <location>
        <begin position="337"/>
        <end position="389"/>
    </location>
</feature>
<dbReference type="InterPro" id="IPR003660">
    <property type="entry name" value="HAMP_dom"/>
</dbReference>
<keyword evidence="1 3" id="KW-0807">Transducer</keyword>
<dbReference type="GO" id="GO:0007165">
    <property type="term" value="P:signal transduction"/>
    <property type="evidence" value="ECO:0007669"/>
    <property type="project" value="UniProtKB-KW"/>
</dbReference>
<dbReference type="SUPFAM" id="SSF103190">
    <property type="entry name" value="Sensory domain-like"/>
    <property type="match status" value="1"/>
</dbReference>
<dbReference type="SMART" id="SM00283">
    <property type="entry name" value="MA"/>
    <property type="match status" value="1"/>
</dbReference>
<keyword evidence="4" id="KW-0812">Transmembrane</keyword>
<dbReference type="Gene3D" id="1.10.287.950">
    <property type="entry name" value="Methyl-accepting chemotaxis protein"/>
    <property type="match status" value="1"/>
</dbReference>
<dbReference type="CDD" id="cd12913">
    <property type="entry name" value="PDC1_MCP_like"/>
    <property type="match status" value="1"/>
</dbReference>
<evidence type="ECO:0000256" key="2">
    <source>
        <dbReference type="ARBA" id="ARBA00029447"/>
    </source>
</evidence>
<evidence type="ECO:0000256" key="1">
    <source>
        <dbReference type="ARBA" id="ARBA00023224"/>
    </source>
</evidence>
<evidence type="ECO:0000313" key="7">
    <source>
        <dbReference type="EMBL" id="GCD10805.1"/>
    </source>
</evidence>
<keyword evidence="4" id="KW-1133">Transmembrane helix</keyword>
<dbReference type="Pfam" id="PF00672">
    <property type="entry name" value="HAMP"/>
    <property type="match status" value="1"/>
</dbReference>
<name>A0A401UMP9_9CLOT</name>
<feature type="transmembrane region" description="Helical" evidence="4">
    <location>
        <begin position="20"/>
        <end position="40"/>
    </location>
</feature>
<dbReference type="SUPFAM" id="SSF58104">
    <property type="entry name" value="Methyl-accepting chemotaxis protein (MCP) signaling domain"/>
    <property type="match status" value="1"/>
</dbReference>
<gene>
    <name evidence="7" type="ORF">Ctaglu_24280</name>
</gene>
<dbReference type="InterPro" id="IPR004089">
    <property type="entry name" value="MCPsignal_dom"/>
</dbReference>
<dbReference type="GO" id="GO:0016020">
    <property type="term" value="C:membrane"/>
    <property type="evidence" value="ECO:0007669"/>
    <property type="project" value="InterPro"/>
</dbReference>
<dbReference type="PANTHER" id="PTHR32089:SF112">
    <property type="entry name" value="LYSOZYME-LIKE PROTEIN-RELATED"/>
    <property type="match status" value="1"/>
</dbReference>
<accession>A0A401UMP9</accession>
<dbReference type="EMBL" id="BHYK01000012">
    <property type="protein sequence ID" value="GCD10805.1"/>
    <property type="molecule type" value="Genomic_DNA"/>
</dbReference>
<feature type="transmembrane region" description="Helical" evidence="4">
    <location>
        <begin position="313"/>
        <end position="335"/>
    </location>
</feature>
<reference evidence="7 8" key="1">
    <citation type="submission" date="2018-11" db="EMBL/GenBank/DDBJ databases">
        <title>Genome sequencing and assembly of Clostridium tagluense strain A121.</title>
        <authorList>
            <person name="Murakami T."/>
            <person name="Segawa T."/>
            <person name="Shcherbakova V.A."/>
            <person name="Mori H."/>
            <person name="Yoshimura Y."/>
        </authorList>
    </citation>
    <scope>NUCLEOTIDE SEQUENCE [LARGE SCALE GENOMIC DNA]</scope>
    <source>
        <strain evidence="7 8">A121</strain>
    </source>
</reference>
<evidence type="ECO:0000256" key="3">
    <source>
        <dbReference type="PROSITE-ProRule" id="PRU00284"/>
    </source>
</evidence>
<evidence type="ECO:0000256" key="4">
    <source>
        <dbReference type="SAM" id="Phobius"/>
    </source>
</evidence>
<keyword evidence="8" id="KW-1185">Reference proteome</keyword>
<feature type="domain" description="Methyl-accepting transducer" evidence="5">
    <location>
        <begin position="408"/>
        <end position="644"/>
    </location>
</feature>
<comment type="caution">
    <text evidence="7">The sequence shown here is derived from an EMBL/GenBank/DDBJ whole genome shotgun (WGS) entry which is preliminary data.</text>
</comment>
<dbReference type="Pfam" id="PF22673">
    <property type="entry name" value="MCP-like_PDC_1"/>
    <property type="match status" value="1"/>
</dbReference>
<dbReference type="InterPro" id="IPR029151">
    <property type="entry name" value="Sensor-like_sf"/>
</dbReference>
<dbReference type="CDD" id="cd11386">
    <property type="entry name" value="MCP_signal"/>
    <property type="match status" value="1"/>
</dbReference>
<protein>
    <submittedName>
        <fullName evidence="7">Methyl-accepting chemotaxis protein</fullName>
    </submittedName>
</protein>
<dbReference type="AlphaFoldDB" id="A0A401UMP9"/>
<evidence type="ECO:0000313" key="8">
    <source>
        <dbReference type="Proteomes" id="UP000287872"/>
    </source>
</evidence>
<evidence type="ECO:0000259" key="5">
    <source>
        <dbReference type="PROSITE" id="PS50111"/>
    </source>
</evidence>
<dbReference type="PROSITE" id="PS50111">
    <property type="entry name" value="CHEMOTAXIS_TRANSDUC_2"/>
    <property type="match status" value="1"/>
</dbReference>
<dbReference type="Gene3D" id="6.10.340.10">
    <property type="match status" value="1"/>
</dbReference>
<dbReference type="Proteomes" id="UP000287872">
    <property type="component" value="Unassembled WGS sequence"/>
</dbReference>
<organism evidence="7 8">
    <name type="scientific">Clostridium tagluense</name>
    <dbReference type="NCBI Taxonomy" id="360422"/>
    <lineage>
        <taxon>Bacteria</taxon>
        <taxon>Bacillati</taxon>
        <taxon>Bacillota</taxon>
        <taxon>Clostridia</taxon>
        <taxon>Eubacteriales</taxon>
        <taxon>Clostridiaceae</taxon>
        <taxon>Clostridium</taxon>
    </lineage>
</organism>
<dbReference type="PANTHER" id="PTHR32089">
    <property type="entry name" value="METHYL-ACCEPTING CHEMOTAXIS PROTEIN MCPB"/>
    <property type="match status" value="1"/>
</dbReference>
<dbReference type="Pfam" id="PF00015">
    <property type="entry name" value="MCPsignal"/>
    <property type="match status" value="1"/>
</dbReference>
<dbReference type="CDD" id="cd12912">
    <property type="entry name" value="PDC2_MCP_like"/>
    <property type="match status" value="1"/>
</dbReference>
<sequence length="694" mass="75764">MSKFTMKRNMNFTKVKSIKILILISILPIVLISLAIMGIFTNYTSKKLITTEIENRMKHQLQETINLIDRDMQKHAQIAVDLGKFIGTSRLILTKAEITKTQKEVLSTNEATLGVGVYFEPYKYKKDIKFFGPYVYKDAGVSKITDKYATEKYNYPAQPWYTLAKNIEKNVAWQEPYYDDELKMAMLTTAAPIYGDNKEFLGVVTADMSLKTIQENIKSIKVGQTGKAILMGKDGTYLAGVSEKLVMKIKATEDKNTSMAKLGKDILQNKEGISSFEDENGKNITYYKQIPELGWNVVLTIPEKELYAPINKLLFSIVILSLITCLLVTLAVGIFSKYLTKNVKEVNDLSHSIAEGDLTQTINVKSENELGSMGTNLNKMNNNLRELVQKVTESLEQVVATSEELTASSDQTQQSAEQVSLAIQQVAFGSGEQVNIANDTTKIAEEIFTGMEQISNNVQAVANTSLEAIKRAEKGNDVVYSAIAQMNNIQGKVEVSTQAVSILGEKSKEIGSIVSLITSIAAQTNLLALNAAIEAARAGEQGKGFAVVADEVRKLAEQSGSAAGNISSLINEIQNEIVNAVKAMDNGSSAVKDGINMVDLAGKSFGEILEDINHIASQMQDVSAVTEEIGAGTHNMLEAIENVAKISTESSGNAENVVAASQEQTALMKEVANAAENLTQMAVELQSLMSSFRL</sequence>